<organism evidence="3 4">
    <name type="scientific">Bifidobacterium myosotis</name>
    <dbReference type="NCBI Taxonomy" id="1630166"/>
    <lineage>
        <taxon>Bacteria</taxon>
        <taxon>Bacillati</taxon>
        <taxon>Actinomycetota</taxon>
        <taxon>Actinomycetes</taxon>
        <taxon>Bifidobacteriales</taxon>
        <taxon>Bifidobacteriaceae</taxon>
        <taxon>Bifidobacterium</taxon>
    </lineage>
</organism>
<dbReference type="Proteomes" id="UP000216871">
    <property type="component" value="Unassembled WGS sequence"/>
</dbReference>
<dbReference type="PROSITE" id="PS51272">
    <property type="entry name" value="SLH"/>
    <property type="match status" value="2"/>
</dbReference>
<dbReference type="InterPro" id="IPR042229">
    <property type="entry name" value="Listeria/Bacterioides_rpt_sf"/>
</dbReference>
<evidence type="ECO:0000259" key="2">
    <source>
        <dbReference type="PROSITE" id="PS51272"/>
    </source>
</evidence>
<dbReference type="RefSeq" id="WP_211276869.1">
    <property type="nucleotide sequence ID" value="NZ_MWWW01000048.1"/>
</dbReference>
<evidence type="ECO:0000313" key="3">
    <source>
        <dbReference type="EMBL" id="OZG56589.1"/>
    </source>
</evidence>
<reference evidence="3 4" key="1">
    <citation type="journal article" date="2017" name="BMC Genomics">
        <title>Comparative genomic and phylogenomic analyses of the Bifidobacteriaceae family.</title>
        <authorList>
            <person name="Lugli G.A."/>
            <person name="Milani C."/>
            <person name="Turroni F."/>
            <person name="Duranti S."/>
            <person name="Mancabelli L."/>
            <person name="Mangifesta M."/>
            <person name="Ferrario C."/>
            <person name="Modesto M."/>
            <person name="Mattarelli P."/>
            <person name="Jiri K."/>
            <person name="van Sinderen D."/>
            <person name="Ventura M."/>
        </authorList>
    </citation>
    <scope>NUCLEOTIDE SEQUENCE [LARGE SCALE GENOMIC DNA]</scope>
    <source>
        <strain evidence="3 4">DSM 100196</strain>
    </source>
</reference>
<dbReference type="GO" id="GO:0016787">
    <property type="term" value="F:hydrolase activity"/>
    <property type="evidence" value="ECO:0007669"/>
    <property type="project" value="UniProtKB-KW"/>
</dbReference>
<dbReference type="Gene3D" id="2.60.40.4270">
    <property type="entry name" value="Listeria-Bacteroides repeat domain"/>
    <property type="match status" value="1"/>
</dbReference>
<feature type="domain" description="SLH" evidence="2">
    <location>
        <begin position="398"/>
        <end position="462"/>
    </location>
</feature>
<dbReference type="AlphaFoldDB" id="A0A261FBR7"/>
<dbReference type="EMBL" id="MWWW01000048">
    <property type="protein sequence ID" value="OZG56589.1"/>
    <property type="molecule type" value="Genomic_DNA"/>
</dbReference>
<accession>A0A261FBR7</accession>
<proteinExistence type="predicted"/>
<sequence length="588" mass="64123">DGNYDLYKDGKKVSSGDYSFDVLTSTALSEYQAVTPGTNKLLANAWQLTYGGKTSDYEFGTAFPSDAKDVVLEVKGGQQSTVVRVHKWAKTETEDTLLRYFVPRGQSFQSTFGKTLDEVSRPNTSFLGWYSYTDKDSNGQQTNDNYFDPNLIQKNDEVEKNGTPSVFDFTTTLNGEGIDLYAGYKNDARFTTITLDPNYSGADKISVKIYAGKKIGEQLPTVTRDGYTLTGWYTDPVTNVASQLDTDKKATTNPDYPAAGSIWYARWTADSKDNSQLNGLLNNLSRFYVVKNDAGKYVVSDGSNANFVKTKVVKVDGKDTFATTGADLAYTEYNPGYVKTSYDKFVAARKSVLTDLKKELKLANNADINTVYAAVKGELSAEKADTYNRKLANILVGEADFPDVNTSDTDSHTDSIQFMYNQGIVKGYADGTFGYGAPVARVDFIVWLYRAAGSPAVDSQASFTDVTAATVPNQEFRDAIAWAAANKITTGYADGTFAPYARIARQDAAAFIYRAAGSPNYIEDYNSKVFADVTPGDSANHSKAVLWANNNGVVKGFAGSVNRFAGLDTVARQDAAAFLARAIQANLL</sequence>
<feature type="domain" description="SLH" evidence="2">
    <location>
        <begin position="463"/>
        <end position="526"/>
    </location>
</feature>
<gene>
    <name evidence="3" type="ORF">BMYO_2163</name>
</gene>
<protein>
    <submittedName>
        <fullName evidence="3">Glycosyl hydrolase family 25</fullName>
    </submittedName>
</protein>
<evidence type="ECO:0000256" key="1">
    <source>
        <dbReference type="ARBA" id="ARBA00004196"/>
    </source>
</evidence>
<keyword evidence="4" id="KW-1185">Reference proteome</keyword>
<dbReference type="Pfam" id="PF00395">
    <property type="entry name" value="SLH"/>
    <property type="match status" value="2"/>
</dbReference>
<evidence type="ECO:0000313" key="4">
    <source>
        <dbReference type="Proteomes" id="UP000216871"/>
    </source>
</evidence>
<dbReference type="InterPro" id="IPR001119">
    <property type="entry name" value="SLH_dom"/>
</dbReference>
<dbReference type="GO" id="GO:0030313">
    <property type="term" value="C:cell envelope"/>
    <property type="evidence" value="ECO:0007669"/>
    <property type="project" value="UniProtKB-SubCell"/>
</dbReference>
<dbReference type="InterPro" id="IPR013378">
    <property type="entry name" value="InlB-like_B-rpt"/>
</dbReference>
<name>A0A261FBR7_9BIFI</name>
<dbReference type="Pfam" id="PF09479">
    <property type="entry name" value="Flg_new"/>
    <property type="match status" value="1"/>
</dbReference>
<comment type="caution">
    <text evidence="3">The sequence shown here is derived from an EMBL/GenBank/DDBJ whole genome shotgun (WGS) entry which is preliminary data.</text>
</comment>
<comment type="subcellular location">
    <subcellularLocation>
        <location evidence="1">Cell envelope</location>
    </subcellularLocation>
</comment>
<feature type="non-terminal residue" evidence="3">
    <location>
        <position position="1"/>
    </location>
</feature>
<keyword evidence="3" id="KW-0378">Hydrolase</keyword>